<keyword evidence="8" id="KW-1185">Reference proteome</keyword>
<comment type="similarity">
    <text evidence="2 6">Belongs to the class-III pyridoxal-phosphate-dependent aminotransferase family.</text>
</comment>
<organism evidence="7 8">
    <name type="scientific">Salinarimonas ramus</name>
    <dbReference type="NCBI Taxonomy" id="690164"/>
    <lineage>
        <taxon>Bacteria</taxon>
        <taxon>Pseudomonadati</taxon>
        <taxon>Pseudomonadota</taxon>
        <taxon>Alphaproteobacteria</taxon>
        <taxon>Hyphomicrobiales</taxon>
        <taxon>Salinarimonadaceae</taxon>
        <taxon>Salinarimonas</taxon>
    </lineage>
</organism>
<dbReference type="InterPro" id="IPR015421">
    <property type="entry name" value="PyrdxlP-dep_Trfase_major"/>
</dbReference>
<dbReference type="PANTHER" id="PTHR43094">
    <property type="entry name" value="AMINOTRANSFERASE"/>
    <property type="match status" value="1"/>
</dbReference>
<evidence type="ECO:0000313" key="7">
    <source>
        <dbReference type="EMBL" id="GGK50836.1"/>
    </source>
</evidence>
<protein>
    <submittedName>
        <fullName evidence="7">Aspartate aminotransferase family protein</fullName>
    </submittedName>
</protein>
<keyword evidence="4" id="KW-0808">Transferase</keyword>
<sequence>MARPLNIDAAALDRAYVLHPFTNLEDHARTGGPMMVKGSGITLTDASGKTYLDAMAGLWCVNVGYGRAEIADAIREQAVTLPYYHGFSSMSTDTPAILAERIVKAAPEGMARVFFGSSGSDANDTQVKLVWYYNAARGKPGKRKIIARNRGYHGVTLAAASLTGLEGLHKGFGIPLDFARHVRAPHRLWEAEPGMSEADFVARLAGELEDLILAEGAETVGAFIAEPIQGAGGVIVPPKGYFPAIQEVLRRHDVLLIVDEVICGFGRLGTMFGSEVYGIEPDLMTIAKGVTSAYVPLSGCVVSQRVYDVIAGAGRTHGPFGHGYTYTAHPIAAAAALANLDIIENENLIGAAAERGAQMRAALADAFGDHPLVGEVRGEGLVAAVELVAKREPATRFDPSLKVAPRVIKAALKRGLISRALPSSDTLAFSPPFVVTSAEIAEIVGRAREALDEVTNELSTEGALARAS</sequence>
<comment type="cofactor">
    <cofactor evidence="1">
        <name>pyridoxal 5'-phosphate</name>
        <dbReference type="ChEBI" id="CHEBI:597326"/>
    </cofactor>
</comment>
<evidence type="ECO:0000256" key="4">
    <source>
        <dbReference type="ARBA" id="ARBA00022679"/>
    </source>
</evidence>
<dbReference type="FunFam" id="3.40.640.10:FF:000014">
    <property type="entry name" value="Adenosylmethionine-8-amino-7-oxononanoate aminotransferase, probable"/>
    <property type="match status" value="1"/>
</dbReference>
<reference evidence="7 8" key="1">
    <citation type="journal article" date="2014" name="Int. J. Syst. Evol. Microbiol.">
        <title>Complete genome sequence of Corynebacterium casei LMG S-19264T (=DSM 44701T), isolated from a smear-ripened cheese.</title>
        <authorList>
            <consortium name="US DOE Joint Genome Institute (JGI-PGF)"/>
            <person name="Walter F."/>
            <person name="Albersmeier A."/>
            <person name="Kalinowski J."/>
            <person name="Ruckert C."/>
        </authorList>
    </citation>
    <scope>NUCLEOTIDE SEQUENCE [LARGE SCALE GENOMIC DNA]</scope>
    <source>
        <strain evidence="7 8">CGMCC 1.9161</strain>
    </source>
</reference>
<dbReference type="InterPro" id="IPR015422">
    <property type="entry name" value="PyrdxlP-dep_Trfase_small"/>
</dbReference>
<keyword evidence="3 7" id="KW-0032">Aminotransferase</keyword>
<accession>A0A917QHP8</accession>
<dbReference type="Gene3D" id="3.40.640.10">
    <property type="entry name" value="Type I PLP-dependent aspartate aminotransferase-like (Major domain)"/>
    <property type="match status" value="1"/>
</dbReference>
<dbReference type="Proteomes" id="UP000600449">
    <property type="component" value="Unassembled WGS sequence"/>
</dbReference>
<dbReference type="PANTHER" id="PTHR43094:SF1">
    <property type="entry name" value="AMINOTRANSFERASE CLASS-III"/>
    <property type="match status" value="1"/>
</dbReference>
<dbReference type="CDD" id="cd00610">
    <property type="entry name" value="OAT_like"/>
    <property type="match status" value="1"/>
</dbReference>
<dbReference type="Pfam" id="PF00202">
    <property type="entry name" value="Aminotran_3"/>
    <property type="match status" value="1"/>
</dbReference>
<name>A0A917QHP8_9HYPH</name>
<dbReference type="RefSeq" id="WP_188915272.1">
    <property type="nucleotide sequence ID" value="NZ_BMMF01000015.1"/>
</dbReference>
<dbReference type="GO" id="GO:0008483">
    <property type="term" value="F:transaminase activity"/>
    <property type="evidence" value="ECO:0007669"/>
    <property type="project" value="UniProtKB-KW"/>
</dbReference>
<dbReference type="GO" id="GO:0030170">
    <property type="term" value="F:pyridoxal phosphate binding"/>
    <property type="evidence" value="ECO:0007669"/>
    <property type="project" value="InterPro"/>
</dbReference>
<dbReference type="InterPro" id="IPR015424">
    <property type="entry name" value="PyrdxlP-dep_Trfase"/>
</dbReference>
<evidence type="ECO:0000313" key="8">
    <source>
        <dbReference type="Proteomes" id="UP000600449"/>
    </source>
</evidence>
<dbReference type="SUPFAM" id="SSF53383">
    <property type="entry name" value="PLP-dependent transferases"/>
    <property type="match status" value="1"/>
</dbReference>
<dbReference type="Gene3D" id="3.90.1150.10">
    <property type="entry name" value="Aspartate Aminotransferase, domain 1"/>
    <property type="match status" value="1"/>
</dbReference>
<evidence type="ECO:0000256" key="2">
    <source>
        <dbReference type="ARBA" id="ARBA00008954"/>
    </source>
</evidence>
<gene>
    <name evidence="7" type="primary">bioA</name>
    <name evidence="7" type="ORF">GCM10011322_42360</name>
</gene>
<evidence type="ECO:0000256" key="6">
    <source>
        <dbReference type="RuleBase" id="RU003560"/>
    </source>
</evidence>
<dbReference type="InterPro" id="IPR049704">
    <property type="entry name" value="Aminotrans_3_PPA_site"/>
</dbReference>
<dbReference type="NCBIfam" id="NF004767">
    <property type="entry name" value="PRK06105.1"/>
    <property type="match status" value="1"/>
</dbReference>
<dbReference type="PROSITE" id="PS00600">
    <property type="entry name" value="AA_TRANSFER_CLASS_3"/>
    <property type="match status" value="1"/>
</dbReference>
<evidence type="ECO:0000256" key="1">
    <source>
        <dbReference type="ARBA" id="ARBA00001933"/>
    </source>
</evidence>
<evidence type="ECO:0000256" key="5">
    <source>
        <dbReference type="ARBA" id="ARBA00022898"/>
    </source>
</evidence>
<dbReference type="NCBIfam" id="NF005682">
    <property type="entry name" value="PRK07480.1"/>
    <property type="match status" value="1"/>
</dbReference>
<keyword evidence="5 6" id="KW-0663">Pyridoxal phosphate</keyword>
<dbReference type="AlphaFoldDB" id="A0A917QHP8"/>
<dbReference type="InterPro" id="IPR005814">
    <property type="entry name" value="Aminotrans_3"/>
</dbReference>
<dbReference type="EMBL" id="BMMF01000015">
    <property type="protein sequence ID" value="GGK50836.1"/>
    <property type="molecule type" value="Genomic_DNA"/>
</dbReference>
<evidence type="ECO:0000256" key="3">
    <source>
        <dbReference type="ARBA" id="ARBA00022576"/>
    </source>
</evidence>
<proteinExistence type="inferred from homology"/>
<comment type="caution">
    <text evidence="7">The sequence shown here is derived from an EMBL/GenBank/DDBJ whole genome shotgun (WGS) entry which is preliminary data.</text>
</comment>